<sequence>MKTAFGIFSLYPKSLAAGLAAAGIVASSGAGFAEPLALVLDKSKAVAFPAFSELSAGDVVELGNSGHIDLLDYSACREVRITAGRVVFTSTGYEVDGGEEKELRAGNCLQAESGTDPDTADKGLTVTLRSIKAANKTAASLMLRFDDQLKTEYDSVFVSFEGGEPKRFELGENVLTDMPVRDEETDKIDVQLFLQSSTADGEVVIREFTIDPATVGRKTAVVVVK</sequence>
<evidence type="ECO:0000256" key="1">
    <source>
        <dbReference type="SAM" id="SignalP"/>
    </source>
</evidence>
<protein>
    <submittedName>
        <fullName evidence="2">Uncharacterized protein</fullName>
    </submittedName>
</protein>
<gene>
    <name evidence="2" type="ORF">LAX5112_00075</name>
</gene>
<proteinExistence type="predicted"/>
<name>A0A0M6ZM20_9HYPH</name>
<organism evidence="2 3">
    <name type="scientific">Roseibium alexandrii</name>
    <dbReference type="NCBI Taxonomy" id="388408"/>
    <lineage>
        <taxon>Bacteria</taxon>
        <taxon>Pseudomonadati</taxon>
        <taxon>Pseudomonadota</taxon>
        <taxon>Alphaproteobacteria</taxon>
        <taxon>Hyphomicrobiales</taxon>
        <taxon>Stappiaceae</taxon>
        <taxon>Roseibium</taxon>
    </lineage>
</organism>
<feature type="chain" id="PRO_5005808841" evidence="1">
    <location>
        <begin position="34"/>
        <end position="225"/>
    </location>
</feature>
<reference evidence="3" key="1">
    <citation type="submission" date="2015-07" db="EMBL/GenBank/DDBJ databases">
        <authorList>
            <person name="Rodrigo-Torres Lidia"/>
            <person name="Arahal R.David."/>
        </authorList>
    </citation>
    <scope>NUCLEOTIDE SEQUENCE [LARGE SCALE GENOMIC DNA]</scope>
    <source>
        <strain evidence="3">CECT 5112</strain>
    </source>
</reference>
<dbReference type="STRING" id="388408.LAX5112_00075"/>
<keyword evidence="3" id="KW-1185">Reference proteome</keyword>
<feature type="signal peptide" evidence="1">
    <location>
        <begin position="1"/>
        <end position="33"/>
    </location>
</feature>
<dbReference type="Proteomes" id="UP000053235">
    <property type="component" value="Unassembled WGS sequence"/>
</dbReference>
<accession>A0A0M6ZM20</accession>
<dbReference type="RefSeq" id="WP_208981074.1">
    <property type="nucleotide sequence ID" value="NZ_CXWD01000001.1"/>
</dbReference>
<dbReference type="AlphaFoldDB" id="A0A0M6ZM20"/>
<keyword evidence="1" id="KW-0732">Signal</keyword>
<evidence type="ECO:0000313" key="3">
    <source>
        <dbReference type="Proteomes" id="UP000053235"/>
    </source>
</evidence>
<dbReference type="EMBL" id="CXWD01000001">
    <property type="protein sequence ID" value="CTQ63815.1"/>
    <property type="molecule type" value="Genomic_DNA"/>
</dbReference>
<evidence type="ECO:0000313" key="2">
    <source>
        <dbReference type="EMBL" id="CTQ63815.1"/>
    </source>
</evidence>